<dbReference type="InterPro" id="IPR016186">
    <property type="entry name" value="C-type_lectin-like/link_sf"/>
</dbReference>
<dbReference type="Gene3D" id="1.20.1480.30">
    <property type="entry name" value="Designed four-helix bundle protein"/>
    <property type="match status" value="1"/>
</dbReference>
<dbReference type="SUPFAM" id="SSF56436">
    <property type="entry name" value="C-type lectin-like"/>
    <property type="match status" value="2"/>
</dbReference>
<dbReference type="Pfam" id="PF00059">
    <property type="entry name" value="Lectin_C"/>
    <property type="match status" value="2"/>
</dbReference>
<dbReference type="KEGG" id="bbel:109475097"/>
<name>A0A6P4ZJD5_BRABE</name>
<dbReference type="PANTHER" id="PTHR22799:SF6">
    <property type="entry name" value="C-TYPE LECTIN DOMAIN FAMILY 4 MEMBER M-LIKE"/>
    <property type="match status" value="1"/>
</dbReference>
<evidence type="ECO:0000259" key="4">
    <source>
        <dbReference type="PROSITE" id="PS50041"/>
    </source>
</evidence>
<keyword evidence="1" id="KW-0430">Lectin</keyword>
<dbReference type="RefSeq" id="XP_019631192.1">
    <property type="nucleotide sequence ID" value="XM_019775633.1"/>
</dbReference>
<sequence length="499" mass="55719">MVFYLFLSGATPIRQPEPYWRSRADAAAKILNPVYPSNAGTTPMQQPKSLRSRADAAAKMINPIYASGSDGAYPGGASGCRGVCSFLRARRSCLAAGIAVLLSLCAVGLAPLTFSNKQEISQLSTTVKRNTHQLDTIVNALKCDQGDMCKLSDTVDVLKSYQDDMRQLSTAVDALKRDLDNERNRSATLEQRLKDDMSTAVDALKLDLDNERNRSATLEQRLLKIDKSSLCPESYTMWRGTCYKAFDTTKSFSDAAAACRADAFGGTLAMPRDAYTNAFLISLYKSVDDCPFWFGLHDQREEGRFEWVDGTALGPYNSWGQGRPDNEWGNQDCVVYSGLENEKDKWNDEECHDTFRFICQAAPVFCPSWYIIWRGTCYKAFNTVKTFSDAAAACRADGGTLAMPRDADTNAFLISLYKSVEDCPFWFGLHDQREEGRFEWVDGSALGPYNSWGQGRPDNDGGNQDCVVYSGLKFEKDKWNDEECHKTFRFICQAAPERP</sequence>
<dbReference type="InterPro" id="IPR018378">
    <property type="entry name" value="C-type_lectin_CS"/>
</dbReference>
<dbReference type="Gene3D" id="3.10.100.10">
    <property type="entry name" value="Mannose-Binding Protein A, subunit A"/>
    <property type="match status" value="2"/>
</dbReference>
<protein>
    <submittedName>
        <fullName evidence="6">Macrophage mannose receptor 1-like</fullName>
    </submittedName>
</protein>
<evidence type="ECO:0000256" key="1">
    <source>
        <dbReference type="ARBA" id="ARBA00022734"/>
    </source>
</evidence>
<reference evidence="6" key="1">
    <citation type="submission" date="2025-08" db="UniProtKB">
        <authorList>
            <consortium name="RefSeq"/>
        </authorList>
    </citation>
    <scope>IDENTIFICATION</scope>
    <source>
        <tissue evidence="6">Gonad</tissue>
    </source>
</reference>
<feature type="coiled-coil region" evidence="3">
    <location>
        <begin position="158"/>
        <end position="221"/>
    </location>
</feature>
<proteinExistence type="predicted"/>
<dbReference type="OrthoDB" id="441660at2759"/>
<dbReference type="InterPro" id="IPR051663">
    <property type="entry name" value="CLec_Tetranectin-domain"/>
</dbReference>
<dbReference type="SMART" id="SM00034">
    <property type="entry name" value="CLECT"/>
    <property type="match status" value="2"/>
</dbReference>
<evidence type="ECO:0000256" key="2">
    <source>
        <dbReference type="ARBA" id="ARBA00023157"/>
    </source>
</evidence>
<dbReference type="InterPro" id="IPR001304">
    <property type="entry name" value="C-type_lectin-like"/>
</dbReference>
<evidence type="ECO:0000256" key="3">
    <source>
        <dbReference type="SAM" id="Coils"/>
    </source>
</evidence>
<keyword evidence="3" id="KW-0175">Coiled coil</keyword>
<dbReference type="InterPro" id="IPR016187">
    <property type="entry name" value="CTDL_fold"/>
</dbReference>
<dbReference type="GeneID" id="109475097"/>
<keyword evidence="2" id="KW-1015">Disulfide bond</keyword>
<dbReference type="GO" id="GO:0030246">
    <property type="term" value="F:carbohydrate binding"/>
    <property type="evidence" value="ECO:0007669"/>
    <property type="project" value="UniProtKB-KW"/>
</dbReference>
<organism evidence="5 6">
    <name type="scientific">Branchiostoma belcheri</name>
    <name type="common">Amphioxus</name>
    <dbReference type="NCBI Taxonomy" id="7741"/>
    <lineage>
        <taxon>Eukaryota</taxon>
        <taxon>Metazoa</taxon>
        <taxon>Chordata</taxon>
        <taxon>Cephalochordata</taxon>
        <taxon>Leptocardii</taxon>
        <taxon>Amphioxiformes</taxon>
        <taxon>Branchiostomatidae</taxon>
        <taxon>Branchiostoma</taxon>
    </lineage>
</organism>
<dbReference type="AlphaFoldDB" id="A0A6P4ZJD5"/>
<dbReference type="PROSITE" id="PS00615">
    <property type="entry name" value="C_TYPE_LECTIN_1"/>
    <property type="match status" value="2"/>
</dbReference>
<gene>
    <name evidence="6" type="primary">LOC109475097</name>
</gene>
<feature type="domain" description="C-type lectin" evidence="4">
    <location>
        <begin position="373"/>
        <end position="493"/>
    </location>
</feature>
<evidence type="ECO:0000313" key="5">
    <source>
        <dbReference type="Proteomes" id="UP000515135"/>
    </source>
</evidence>
<evidence type="ECO:0000313" key="6">
    <source>
        <dbReference type="RefSeq" id="XP_019631192.1"/>
    </source>
</evidence>
<dbReference type="PANTHER" id="PTHR22799">
    <property type="entry name" value="TETRANECTIN-RELATED"/>
    <property type="match status" value="1"/>
</dbReference>
<feature type="domain" description="C-type lectin" evidence="4">
    <location>
        <begin position="238"/>
        <end position="360"/>
    </location>
</feature>
<dbReference type="FunFam" id="3.10.100.10:FF:000103">
    <property type="entry name" value="Uncharacterized protein"/>
    <property type="match status" value="2"/>
</dbReference>
<dbReference type="PROSITE" id="PS50041">
    <property type="entry name" value="C_TYPE_LECTIN_2"/>
    <property type="match status" value="2"/>
</dbReference>
<accession>A0A6P4ZJD5</accession>
<keyword evidence="5" id="KW-1185">Reference proteome</keyword>
<dbReference type="CDD" id="cd00037">
    <property type="entry name" value="CLECT"/>
    <property type="match status" value="2"/>
</dbReference>
<dbReference type="Proteomes" id="UP000515135">
    <property type="component" value="Unplaced"/>
</dbReference>